<protein>
    <recommendedName>
        <fullName evidence="6">Methyltransferase-like protein 22</fullName>
    </recommendedName>
</protein>
<comment type="caution">
    <text evidence="4">The sequence shown here is derived from an EMBL/GenBank/DDBJ whole genome shotgun (WGS) entry which is preliminary data.</text>
</comment>
<proteinExistence type="predicted"/>
<evidence type="ECO:0000256" key="2">
    <source>
        <dbReference type="ARBA" id="ARBA00022691"/>
    </source>
</evidence>
<feature type="compositionally biased region" description="Basic and acidic residues" evidence="3">
    <location>
        <begin position="80"/>
        <end position="94"/>
    </location>
</feature>
<evidence type="ECO:0000256" key="1">
    <source>
        <dbReference type="ARBA" id="ARBA00022603"/>
    </source>
</evidence>
<evidence type="ECO:0000313" key="5">
    <source>
        <dbReference type="Proteomes" id="UP000824540"/>
    </source>
</evidence>
<dbReference type="Gene3D" id="3.40.50.150">
    <property type="entry name" value="Vaccinia Virus protein VP39"/>
    <property type="match status" value="1"/>
</dbReference>
<evidence type="ECO:0000256" key="3">
    <source>
        <dbReference type="SAM" id="MobiDB-lite"/>
    </source>
</evidence>
<dbReference type="Pfam" id="PF10294">
    <property type="entry name" value="Methyltransf_16"/>
    <property type="match status" value="1"/>
</dbReference>
<dbReference type="EMBL" id="JAFBMS010000234">
    <property type="protein sequence ID" value="KAG9332872.1"/>
    <property type="molecule type" value="Genomic_DNA"/>
</dbReference>
<feature type="region of interest" description="Disordered" evidence="3">
    <location>
        <begin position="1"/>
        <end position="98"/>
    </location>
</feature>
<dbReference type="OrthoDB" id="46564at2759"/>
<reference evidence="4" key="1">
    <citation type="thesis" date="2021" institute="BYU ScholarsArchive" country="Provo, UT, USA">
        <title>Applications of and Algorithms for Genome Assembly and Genomic Analyses with an Emphasis on Marine Teleosts.</title>
        <authorList>
            <person name="Pickett B.D."/>
        </authorList>
    </citation>
    <scope>NUCLEOTIDE SEQUENCE</scope>
    <source>
        <strain evidence="4">HI-2016</strain>
    </source>
</reference>
<dbReference type="InterPro" id="IPR029063">
    <property type="entry name" value="SAM-dependent_MTases_sf"/>
</dbReference>
<dbReference type="PANTHER" id="PTHR23108:SF0">
    <property type="entry name" value="METHYLTRANSFERASE-LIKE PROTEIN 22"/>
    <property type="match status" value="1"/>
</dbReference>
<dbReference type="GO" id="GO:0032259">
    <property type="term" value="P:methylation"/>
    <property type="evidence" value="ECO:0007669"/>
    <property type="project" value="UniProtKB-KW"/>
</dbReference>
<dbReference type="InterPro" id="IPR019410">
    <property type="entry name" value="Methyltransf_16"/>
</dbReference>
<gene>
    <name evidence="4" type="ORF">JZ751_014443</name>
</gene>
<evidence type="ECO:0008006" key="6">
    <source>
        <dbReference type="Google" id="ProtNLM"/>
    </source>
</evidence>
<feature type="compositionally biased region" description="Basic and acidic residues" evidence="3">
    <location>
        <begin position="37"/>
        <end position="57"/>
    </location>
</feature>
<keyword evidence="5" id="KW-1185">Reference proteome</keyword>
<keyword evidence="1" id="KW-0808">Transferase</keyword>
<accession>A0A8T2N5B2</accession>
<dbReference type="PANTHER" id="PTHR23108">
    <property type="entry name" value="METHYLTRANSFERASE-RELATED"/>
    <property type="match status" value="1"/>
</dbReference>
<keyword evidence="2" id="KW-0949">S-adenosyl-L-methionine</keyword>
<evidence type="ECO:0000313" key="4">
    <source>
        <dbReference type="EMBL" id="KAG9332872.1"/>
    </source>
</evidence>
<dbReference type="SUPFAM" id="SSF53335">
    <property type="entry name" value="S-adenosyl-L-methionine-dependent methyltransferases"/>
    <property type="match status" value="1"/>
</dbReference>
<dbReference type="InterPro" id="IPR038899">
    <property type="entry name" value="METTL22"/>
</dbReference>
<feature type="compositionally biased region" description="Polar residues" evidence="3">
    <location>
        <begin position="11"/>
        <end position="20"/>
    </location>
</feature>
<dbReference type="GO" id="GO:0005634">
    <property type="term" value="C:nucleus"/>
    <property type="evidence" value="ECO:0007669"/>
    <property type="project" value="TreeGrafter"/>
</dbReference>
<name>A0A8T2N5B2_9TELE</name>
<organism evidence="4 5">
    <name type="scientific">Albula glossodonta</name>
    <name type="common">roundjaw bonefish</name>
    <dbReference type="NCBI Taxonomy" id="121402"/>
    <lineage>
        <taxon>Eukaryota</taxon>
        <taxon>Metazoa</taxon>
        <taxon>Chordata</taxon>
        <taxon>Craniata</taxon>
        <taxon>Vertebrata</taxon>
        <taxon>Euteleostomi</taxon>
        <taxon>Actinopterygii</taxon>
        <taxon>Neopterygii</taxon>
        <taxon>Teleostei</taxon>
        <taxon>Albuliformes</taxon>
        <taxon>Albulidae</taxon>
        <taxon>Albula</taxon>
    </lineage>
</organism>
<dbReference type="GO" id="GO:0008276">
    <property type="term" value="F:protein methyltransferase activity"/>
    <property type="evidence" value="ECO:0007669"/>
    <property type="project" value="InterPro"/>
</dbReference>
<dbReference type="AlphaFoldDB" id="A0A8T2N5B2"/>
<keyword evidence="1" id="KW-0489">Methyltransferase</keyword>
<dbReference type="Proteomes" id="UP000824540">
    <property type="component" value="Unassembled WGS sequence"/>
</dbReference>
<sequence length="347" mass="38410">MSCQALFLSRSLGSDSSHAAMSTRRGVPSRDGPAGPDMDRVIFRSDTILRDFEESKPGDSGASAMNADEKEEEAVGRGGGGEKEERESREECRSDCGVSVDEDGDLDVVRRPRDSAPLERGVEGRDMICPIILTQGDGAPCEGEEDSGEEEEFLELGAGTGITSIIAATLAKTVFCTDVGQDLLSMCERNVTLNRHLLDSAGGEVKVRSLDWLGDDFSTETGAEFSWTEEEVADLHDNTTLLIGADVCYDEELTNGMFRTLYRITSNLRHPSAVYISIEKRLNFTLRHMDISCEAYDHFRRCLDDLGDMDDGKTKFTVDPVPAQFPQRFHYERIEQLELWKITASPL</sequence>